<keyword evidence="9" id="KW-1185">Reference proteome</keyword>
<evidence type="ECO:0000256" key="6">
    <source>
        <dbReference type="SAM" id="MobiDB-lite"/>
    </source>
</evidence>
<dbReference type="Pfam" id="PF03631">
    <property type="entry name" value="Virul_fac_BrkB"/>
    <property type="match status" value="1"/>
</dbReference>
<feature type="transmembrane region" description="Helical" evidence="7">
    <location>
        <begin position="194"/>
        <end position="217"/>
    </location>
</feature>
<feature type="compositionally biased region" description="Basic and acidic residues" evidence="6">
    <location>
        <begin position="309"/>
        <end position="328"/>
    </location>
</feature>
<evidence type="ECO:0000256" key="4">
    <source>
        <dbReference type="ARBA" id="ARBA00022989"/>
    </source>
</evidence>
<feature type="transmembrane region" description="Helical" evidence="7">
    <location>
        <begin position="159"/>
        <end position="182"/>
    </location>
</feature>
<dbReference type="OrthoDB" id="9797028at2"/>
<protein>
    <submittedName>
        <fullName evidence="8">Uncharacterized protein</fullName>
    </submittedName>
</protein>
<keyword evidence="3 7" id="KW-0812">Transmembrane</keyword>
<dbReference type="InterPro" id="IPR017039">
    <property type="entry name" value="Virul_fac_BrkB"/>
</dbReference>
<organism evidence="8 9">
    <name type="scientific">Bythopirellula goksoeyrii</name>
    <dbReference type="NCBI Taxonomy" id="1400387"/>
    <lineage>
        <taxon>Bacteria</taxon>
        <taxon>Pseudomonadati</taxon>
        <taxon>Planctomycetota</taxon>
        <taxon>Planctomycetia</taxon>
        <taxon>Pirellulales</taxon>
        <taxon>Lacipirellulaceae</taxon>
        <taxon>Bythopirellula</taxon>
    </lineage>
</organism>
<dbReference type="EMBL" id="CP042913">
    <property type="protein sequence ID" value="QEG34872.1"/>
    <property type="molecule type" value="Genomic_DNA"/>
</dbReference>
<evidence type="ECO:0000313" key="9">
    <source>
        <dbReference type="Proteomes" id="UP000323917"/>
    </source>
</evidence>
<keyword evidence="5 7" id="KW-0472">Membrane</keyword>
<dbReference type="GO" id="GO:0005886">
    <property type="term" value="C:plasma membrane"/>
    <property type="evidence" value="ECO:0007669"/>
    <property type="project" value="UniProtKB-SubCell"/>
</dbReference>
<dbReference type="AlphaFoldDB" id="A0A5B9QBI0"/>
<comment type="subcellular location">
    <subcellularLocation>
        <location evidence="1">Cell membrane</location>
        <topology evidence="1">Multi-pass membrane protein</topology>
    </subcellularLocation>
</comment>
<evidence type="ECO:0000256" key="5">
    <source>
        <dbReference type="ARBA" id="ARBA00023136"/>
    </source>
</evidence>
<evidence type="ECO:0000313" key="8">
    <source>
        <dbReference type="EMBL" id="QEG34872.1"/>
    </source>
</evidence>
<dbReference type="PANTHER" id="PTHR30213">
    <property type="entry name" value="INNER MEMBRANE PROTEIN YHJD"/>
    <property type="match status" value="1"/>
</dbReference>
<feature type="transmembrane region" description="Helical" evidence="7">
    <location>
        <begin position="109"/>
        <end position="127"/>
    </location>
</feature>
<feature type="region of interest" description="Disordered" evidence="6">
    <location>
        <begin position="300"/>
        <end position="328"/>
    </location>
</feature>
<feature type="transmembrane region" description="Helical" evidence="7">
    <location>
        <begin position="258"/>
        <end position="285"/>
    </location>
</feature>
<accession>A0A5B9QBI0</accession>
<gene>
    <name evidence="8" type="ORF">Pr1d_21600</name>
</gene>
<keyword evidence="4 7" id="KW-1133">Transmembrane helix</keyword>
<dbReference type="PANTHER" id="PTHR30213:SF1">
    <property type="entry name" value="INNER MEMBRANE PROTEIN YHJD"/>
    <property type="match status" value="1"/>
</dbReference>
<dbReference type="KEGG" id="bgok:Pr1d_21600"/>
<sequence length="328" mass="37041">MFVHRKKSHFSRDWNNRLRFGWTLLKETSWDWWEDNTFRMAAAIAFYTIFSLAPVLIVTEWIGSLLLDEIDFTVRRDLANELGILIGAEGAKAIEVVLEQASASARTPFGLLVSLFTILIGSTMVFLELQSGLNEIWGVKPKLQASIVKQFLMARVRSFGIAMMVGLLLVISLVLSTILQIFQRRLDEWIPSGAWLWSSLNFATWILLVAMLFAMIYKFLPDVRLPWRNVILGAVVTSLLFSFGKFIIAIYLGHATFASAYGAAGSFVVFLVWVYYSALICLYGAEFTHVYTRLRGDHPPAEEFAEPEESGKAEDLLDAKKVPSESVH</sequence>
<dbReference type="PIRSF" id="PIRSF035875">
    <property type="entry name" value="RNase_BN"/>
    <property type="match status" value="1"/>
</dbReference>
<feature type="transmembrane region" description="Helical" evidence="7">
    <location>
        <begin position="229"/>
        <end position="252"/>
    </location>
</feature>
<evidence type="ECO:0000256" key="2">
    <source>
        <dbReference type="ARBA" id="ARBA00022475"/>
    </source>
</evidence>
<keyword evidence="2" id="KW-1003">Cell membrane</keyword>
<proteinExistence type="predicted"/>
<evidence type="ECO:0000256" key="1">
    <source>
        <dbReference type="ARBA" id="ARBA00004651"/>
    </source>
</evidence>
<name>A0A5B9QBI0_9BACT</name>
<dbReference type="NCBIfam" id="TIGR00765">
    <property type="entry name" value="yihY_not_rbn"/>
    <property type="match status" value="1"/>
</dbReference>
<reference evidence="8 9" key="1">
    <citation type="submission" date="2019-08" db="EMBL/GenBank/DDBJ databases">
        <title>Deep-cultivation of Planctomycetes and their phenomic and genomic characterization uncovers novel biology.</title>
        <authorList>
            <person name="Wiegand S."/>
            <person name="Jogler M."/>
            <person name="Boedeker C."/>
            <person name="Pinto D."/>
            <person name="Vollmers J."/>
            <person name="Rivas-Marin E."/>
            <person name="Kohn T."/>
            <person name="Peeters S.H."/>
            <person name="Heuer A."/>
            <person name="Rast P."/>
            <person name="Oberbeckmann S."/>
            <person name="Bunk B."/>
            <person name="Jeske O."/>
            <person name="Meyerdierks A."/>
            <person name="Storesund J.E."/>
            <person name="Kallscheuer N."/>
            <person name="Luecker S."/>
            <person name="Lage O.M."/>
            <person name="Pohl T."/>
            <person name="Merkel B.J."/>
            <person name="Hornburger P."/>
            <person name="Mueller R.-W."/>
            <person name="Bruemmer F."/>
            <person name="Labrenz M."/>
            <person name="Spormann A.M."/>
            <person name="Op den Camp H."/>
            <person name="Overmann J."/>
            <person name="Amann R."/>
            <person name="Jetten M.S.M."/>
            <person name="Mascher T."/>
            <person name="Medema M.H."/>
            <person name="Devos D.P."/>
            <person name="Kaster A.-K."/>
            <person name="Ovreas L."/>
            <person name="Rohde M."/>
            <person name="Galperin M.Y."/>
            <person name="Jogler C."/>
        </authorList>
    </citation>
    <scope>NUCLEOTIDE SEQUENCE [LARGE SCALE GENOMIC DNA]</scope>
    <source>
        <strain evidence="8 9">Pr1d</strain>
    </source>
</reference>
<evidence type="ECO:0000256" key="7">
    <source>
        <dbReference type="SAM" id="Phobius"/>
    </source>
</evidence>
<dbReference type="Proteomes" id="UP000323917">
    <property type="component" value="Chromosome"/>
</dbReference>
<feature type="transmembrane region" description="Helical" evidence="7">
    <location>
        <begin position="44"/>
        <end position="67"/>
    </location>
</feature>
<evidence type="ECO:0000256" key="3">
    <source>
        <dbReference type="ARBA" id="ARBA00022692"/>
    </source>
</evidence>